<sequence>MALSFSQYFKAIRNSSYTQSVARATTLTTNETTTLNTIASSTETATATSMLNPSLNYLSNCRVRFATTLIASTLFLFLCELIYGFENKLSA</sequence>
<evidence type="ECO:0000256" key="1">
    <source>
        <dbReference type="SAM" id="Phobius"/>
    </source>
</evidence>
<protein>
    <submittedName>
        <fullName evidence="2">Uncharacterized protein</fullName>
    </submittedName>
</protein>
<keyword evidence="1" id="KW-0472">Membrane</keyword>
<name>A0A3M7PDN7_BRAPC</name>
<dbReference type="Proteomes" id="UP000276133">
    <property type="component" value="Unassembled WGS sequence"/>
</dbReference>
<keyword evidence="1" id="KW-1133">Transmembrane helix</keyword>
<dbReference type="AlphaFoldDB" id="A0A3M7PDN7"/>
<feature type="transmembrane region" description="Helical" evidence="1">
    <location>
        <begin position="65"/>
        <end position="85"/>
    </location>
</feature>
<proteinExistence type="predicted"/>
<keyword evidence="1" id="KW-0812">Transmembrane</keyword>
<gene>
    <name evidence="2" type="ORF">BpHYR1_043786</name>
</gene>
<keyword evidence="3" id="KW-1185">Reference proteome</keyword>
<comment type="caution">
    <text evidence="2">The sequence shown here is derived from an EMBL/GenBank/DDBJ whole genome shotgun (WGS) entry which is preliminary data.</text>
</comment>
<organism evidence="2 3">
    <name type="scientific">Brachionus plicatilis</name>
    <name type="common">Marine rotifer</name>
    <name type="synonym">Brachionus muelleri</name>
    <dbReference type="NCBI Taxonomy" id="10195"/>
    <lineage>
        <taxon>Eukaryota</taxon>
        <taxon>Metazoa</taxon>
        <taxon>Spiralia</taxon>
        <taxon>Gnathifera</taxon>
        <taxon>Rotifera</taxon>
        <taxon>Eurotatoria</taxon>
        <taxon>Monogononta</taxon>
        <taxon>Pseudotrocha</taxon>
        <taxon>Ploima</taxon>
        <taxon>Brachionidae</taxon>
        <taxon>Brachionus</taxon>
    </lineage>
</organism>
<evidence type="ECO:0000313" key="3">
    <source>
        <dbReference type="Proteomes" id="UP000276133"/>
    </source>
</evidence>
<accession>A0A3M7PDN7</accession>
<evidence type="ECO:0000313" key="2">
    <source>
        <dbReference type="EMBL" id="RMZ97211.1"/>
    </source>
</evidence>
<reference evidence="2 3" key="1">
    <citation type="journal article" date="2018" name="Sci. Rep.">
        <title>Genomic signatures of local adaptation to the degree of environmental predictability in rotifers.</title>
        <authorList>
            <person name="Franch-Gras L."/>
            <person name="Hahn C."/>
            <person name="Garcia-Roger E.M."/>
            <person name="Carmona M.J."/>
            <person name="Serra M."/>
            <person name="Gomez A."/>
        </authorList>
    </citation>
    <scope>NUCLEOTIDE SEQUENCE [LARGE SCALE GENOMIC DNA]</scope>
    <source>
        <strain evidence="2">HYR1</strain>
    </source>
</reference>
<dbReference type="EMBL" id="REGN01011545">
    <property type="protein sequence ID" value="RMZ97211.1"/>
    <property type="molecule type" value="Genomic_DNA"/>
</dbReference>